<evidence type="ECO:0000313" key="4">
    <source>
        <dbReference type="Proteomes" id="UP000824005"/>
    </source>
</evidence>
<reference evidence="3" key="2">
    <citation type="submission" date="2021-04" db="EMBL/GenBank/DDBJ databases">
        <authorList>
            <person name="Gilroy R."/>
        </authorList>
    </citation>
    <scope>NUCLEOTIDE SEQUENCE</scope>
    <source>
        <strain evidence="3">ChiGjej1B1-98</strain>
    </source>
</reference>
<dbReference type="InterPro" id="IPR000073">
    <property type="entry name" value="AB_hydrolase_1"/>
</dbReference>
<evidence type="ECO:0000256" key="1">
    <source>
        <dbReference type="ARBA" id="ARBA00022801"/>
    </source>
</evidence>
<name>A0A9D1YV86_9MICO</name>
<dbReference type="PANTHER" id="PTHR43798:SF31">
    <property type="entry name" value="AB HYDROLASE SUPERFAMILY PROTEIN YCLE"/>
    <property type="match status" value="1"/>
</dbReference>
<dbReference type="InterPro" id="IPR029058">
    <property type="entry name" value="AB_hydrolase_fold"/>
</dbReference>
<dbReference type="Proteomes" id="UP000824005">
    <property type="component" value="Unassembled WGS sequence"/>
</dbReference>
<accession>A0A9D1YV86</accession>
<feature type="domain" description="AB hydrolase-1" evidence="2">
    <location>
        <begin position="31"/>
        <end position="132"/>
    </location>
</feature>
<dbReference type="AlphaFoldDB" id="A0A9D1YV86"/>
<dbReference type="GO" id="GO:0016787">
    <property type="term" value="F:hydrolase activity"/>
    <property type="evidence" value="ECO:0007669"/>
    <property type="project" value="UniProtKB-KW"/>
</dbReference>
<protein>
    <submittedName>
        <fullName evidence="3">Alpha/beta fold hydrolase</fullName>
    </submittedName>
</protein>
<organism evidence="3 4">
    <name type="scientific">Candidatus Agrococcus pullicola</name>
    <dbReference type="NCBI Taxonomy" id="2838429"/>
    <lineage>
        <taxon>Bacteria</taxon>
        <taxon>Bacillati</taxon>
        <taxon>Actinomycetota</taxon>
        <taxon>Actinomycetes</taxon>
        <taxon>Micrococcales</taxon>
        <taxon>Microbacteriaceae</taxon>
        <taxon>Agrococcus</taxon>
    </lineage>
</organism>
<evidence type="ECO:0000313" key="3">
    <source>
        <dbReference type="EMBL" id="HIY66338.1"/>
    </source>
</evidence>
<dbReference type="InterPro" id="IPR050266">
    <property type="entry name" value="AB_hydrolase_sf"/>
</dbReference>
<evidence type="ECO:0000259" key="2">
    <source>
        <dbReference type="Pfam" id="PF00561"/>
    </source>
</evidence>
<dbReference type="Gene3D" id="3.40.50.1820">
    <property type="entry name" value="alpha/beta hydrolase"/>
    <property type="match status" value="1"/>
</dbReference>
<sequence length="339" mass="36410">MTNTFEGIEQRKVATRRITANVLHRTGDGVPVVFIHGNVSSSLFFQPAMLGLDRESFAIDLRGFGESDALAVDATRGLRDFSDDVAAVLDALGVEHAHLVGWSMGGGVVAQLLIDRPELITSLTLIATVPPFGFGTRVDGKPMTEDGAGTGGLGVNQEFVGLLASGETGEGSQSAPRSVFRSSYVAPGFADDHEDVWVAAMLSTKTGEDNYPGNGVTSEHWPGFAAGDSGVLNAMSGKHLDWSAIEAVEPKPPILWLRGAHDVIVGDESLFDFNTLGKLGVVPDWPGDEVAPPTPMLAQTRRVLERYGPYEEVVFEDAGHSPHLEQPERFLEVLERHIR</sequence>
<dbReference type="Pfam" id="PF00561">
    <property type="entry name" value="Abhydrolase_1"/>
    <property type="match status" value="1"/>
</dbReference>
<reference evidence="3" key="1">
    <citation type="journal article" date="2021" name="PeerJ">
        <title>Extensive microbial diversity within the chicken gut microbiome revealed by metagenomics and culture.</title>
        <authorList>
            <person name="Gilroy R."/>
            <person name="Ravi A."/>
            <person name="Getino M."/>
            <person name="Pursley I."/>
            <person name="Horton D.L."/>
            <person name="Alikhan N.F."/>
            <person name="Baker D."/>
            <person name="Gharbi K."/>
            <person name="Hall N."/>
            <person name="Watson M."/>
            <person name="Adriaenssens E.M."/>
            <person name="Foster-Nyarko E."/>
            <person name="Jarju S."/>
            <person name="Secka A."/>
            <person name="Antonio M."/>
            <person name="Oren A."/>
            <person name="Chaudhuri R.R."/>
            <person name="La Ragione R."/>
            <person name="Hildebrand F."/>
            <person name="Pallen M.J."/>
        </authorList>
    </citation>
    <scope>NUCLEOTIDE SEQUENCE</scope>
    <source>
        <strain evidence="3">ChiGjej1B1-98</strain>
    </source>
</reference>
<dbReference type="PANTHER" id="PTHR43798">
    <property type="entry name" value="MONOACYLGLYCEROL LIPASE"/>
    <property type="match status" value="1"/>
</dbReference>
<dbReference type="SUPFAM" id="SSF53474">
    <property type="entry name" value="alpha/beta-Hydrolases"/>
    <property type="match status" value="1"/>
</dbReference>
<gene>
    <name evidence="3" type="ORF">H9830_08700</name>
</gene>
<proteinExistence type="predicted"/>
<keyword evidence="1 3" id="KW-0378">Hydrolase</keyword>
<dbReference type="PRINTS" id="PR00111">
    <property type="entry name" value="ABHYDROLASE"/>
</dbReference>
<comment type="caution">
    <text evidence="3">The sequence shown here is derived from an EMBL/GenBank/DDBJ whole genome shotgun (WGS) entry which is preliminary data.</text>
</comment>
<dbReference type="GO" id="GO:0016020">
    <property type="term" value="C:membrane"/>
    <property type="evidence" value="ECO:0007669"/>
    <property type="project" value="TreeGrafter"/>
</dbReference>
<dbReference type="EMBL" id="DXDC01000263">
    <property type="protein sequence ID" value="HIY66338.1"/>
    <property type="molecule type" value="Genomic_DNA"/>
</dbReference>